<protein>
    <submittedName>
        <fullName evidence="1">Uncharacterized protein</fullName>
    </submittedName>
</protein>
<proteinExistence type="predicted"/>
<dbReference type="AlphaFoldDB" id="A0A9J5XB61"/>
<comment type="caution">
    <text evidence="1">The sequence shown here is derived from an EMBL/GenBank/DDBJ whole genome shotgun (WGS) entry which is preliminary data.</text>
</comment>
<name>A0A9J5XB61_SOLCO</name>
<accession>A0A9J5XB61</accession>
<evidence type="ECO:0000313" key="2">
    <source>
        <dbReference type="Proteomes" id="UP000824120"/>
    </source>
</evidence>
<sequence>MSPNRGLINTPNLNFYLSSSKTQVQQFKKDVSNSATQDPIMSVHTRLNLLMQGSIIYLKTQVVTHHYQRFSRSQYLLQMQVQAQLRYSNALTQRMILYSHTMVQLFKAPKSNATLTLTKKNTMQAFTHRFARSGFEKGHVFIKFLPKKGKAQRWLTRGSHTHKVGHKRGIYQIGSHSSKLPKIISRDSLT</sequence>
<dbReference type="EMBL" id="JACXVP010000009">
    <property type="protein sequence ID" value="KAG5584837.1"/>
    <property type="molecule type" value="Genomic_DNA"/>
</dbReference>
<evidence type="ECO:0000313" key="1">
    <source>
        <dbReference type="EMBL" id="KAG5584837.1"/>
    </source>
</evidence>
<dbReference type="Proteomes" id="UP000824120">
    <property type="component" value="Chromosome 9"/>
</dbReference>
<reference evidence="1 2" key="1">
    <citation type="submission" date="2020-09" db="EMBL/GenBank/DDBJ databases">
        <title>De no assembly of potato wild relative species, Solanum commersonii.</title>
        <authorList>
            <person name="Cho K."/>
        </authorList>
    </citation>
    <scope>NUCLEOTIDE SEQUENCE [LARGE SCALE GENOMIC DNA]</scope>
    <source>
        <strain evidence="1">LZ3.2</strain>
        <tissue evidence="1">Leaf</tissue>
    </source>
</reference>
<organism evidence="1 2">
    <name type="scientific">Solanum commersonii</name>
    <name type="common">Commerson's wild potato</name>
    <name type="synonym">Commerson's nightshade</name>
    <dbReference type="NCBI Taxonomy" id="4109"/>
    <lineage>
        <taxon>Eukaryota</taxon>
        <taxon>Viridiplantae</taxon>
        <taxon>Streptophyta</taxon>
        <taxon>Embryophyta</taxon>
        <taxon>Tracheophyta</taxon>
        <taxon>Spermatophyta</taxon>
        <taxon>Magnoliopsida</taxon>
        <taxon>eudicotyledons</taxon>
        <taxon>Gunneridae</taxon>
        <taxon>Pentapetalae</taxon>
        <taxon>asterids</taxon>
        <taxon>lamiids</taxon>
        <taxon>Solanales</taxon>
        <taxon>Solanaceae</taxon>
        <taxon>Solanoideae</taxon>
        <taxon>Solaneae</taxon>
        <taxon>Solanum</taxon>
    </lineage>
</organism>
<keyword evidence="2" id="KW-1185">Reference proteome</keyword>
<gene>
    <name evidence="1" type="ORF">H5410_045271</name>
</gene>